<dbReference type="Gene3D" id="3.40.50.11790">
    <property type="match status" value="1"/>
</dbReference>
<protein>
    <submittedName>
        <fullName evidence="4">Phage tail sheath protein</fullName>
    </submittedName>
</protein>
<comment type="caution">
    <text evidence="4">The sequence shown here is derived from an EMBL/GenBank/DDBJ whole genome shotgun (WGS) entry which is preliminary data.</text>
</comment>
<dbReference type="Pfam" id="PF04984">
    <property type="entry name" value="Phage_sheath_1"/>
    <property type="match status" value="1"/>
</dbReference>
<evidence type="ECO:0000313" key="4">
    <source>
        <dbReference type="EMBL" id="KNF07169.1"/>
    </source>
</evidence>
<name>A0A0L0W6L5_GOTPU</name>
<dbReference type="STRING" id="1503.CLPU_22c00210"/>
<dbReference type="Pfam" id="PF17482">
    <property type="entry name" value="Phage_sheath_1C"/>
    <property type="match status" value="1"/>
</dbReference>
<comment type="similarity">
    <text evidence="1">Belongs to the myoviridae tail sheath protein family.</text>
</comment>
<feature type="domain" description="Tail sheath protein subtilisin-like" evidence="2">
    <location>
        <begin position="81"/>
        <end position="221"/>
    </location>
</feature>
<sequence>MGLPQVNITFKSKALKTIQQGDVGILALLLKDNVEKVTEYSIQLSSDVPESLSDINKDYIQKALLGGPKKVKVVVISDTLESYLEGLNYLETIDFNVLAVPGALDSDMSILSTWVKDMRDKKNRKILAVLKTNADHEGVINFTTEEIETVDDLYTSSQYSSRIAGLIAGLPLTIAPTFQVLKEVISIPKSTKEQTDTKIKNGEFILYHDGEKTKIARGVTSLTTTTENKSEEWKKIKLVRIYDKIYTDIKKTIEDEYVGKVQNSYINKLLLVTAINTYLEVLEQNGILDPGKNKCEIDLVAQKMYLKTKMREEEYESLSEQEIKEANTGDVVFLKLNIKALDAIEDVNIDIFI</sequence>
<dbReference type="InterPro" id="IPR035089">
    <property type="entry name" value="Phage_sheath_subtilisin"/>
</dbReference>
<gene>
    <name evidence="4" type="ORF">CLPU_22c00210</name>
</gene>
<evidence type="ECO:0000259" key="3">
    <source>
        <dbReference type="Pfam" id="PF17482"/>
    </source>
</evidence>
<reference evidence="5" key="1">
    <citation type="submission" date="2015-07" db="EMBL/GenBank/DDBJ databases">
        <title>Draft genome sequence of the purine-degrading Gottschalkia purinilyticum DSM 1384 (formerly Clostridium purinilyticum).</title>
        <authorList>
            <person name="Poehlein A."/>
            <person name="Schiel-Bengelsdorf B."/>
            <person name="Bengelsdorf F.R."/>
            <person name="Daniel R."/>
            <person name="Duerre P."/>
        </authorList>
    </citation>
    <scope>NUCLEOTIDE SEQUENCE [LARGE SCALE GENOMIC DNA]</scope>
    <source>
        <strain evidence="5">DSM 1384</strain>
    </source>
</reference>
<evidence type="ECO:0000256" key="1">
    <source>
        <dbReference type="ARBA" id="ARBA00008005"/>
    </source>
</evidence>
<feature type="domain" description="Tail sheath protein C-terminal" evidence="3">
    <location>
        <begin position="229"/>
        <end position="351"/>
    </location>
</feature>
<evidence type="ECO:0000259" key="2">
    <source>
        <dbReference type="Pfam" id="PF04984"/>
    </source>
</evidence>
<organism evidence="4 5">
    <name type="scientific">Gottschalkia purinilytica</name>
    <name type="common">Clostridium purinilyticum</name>
    <dbReference type="NCBI Taxonomy" id="1503"/>
    <lineage>
        <taxon>Bacteria</taxon>
        <taxon>Bacillati</taxon>
        <taxon>Bacillota</taxon>
        <taxon>Tissierellia</taxon>
        <taxon>Tissierellales</taxon>
        <taxon>Gottschalkiaceae</taxon>
        <taxon>Gottschalkia</taxon>
    </lineage>
</organism>
<dbReference type="AlphaFoldDB" id="A0A0L0W6L5"/>
<dbReference type="Gene3D" id="3.30.1370.220">
    <property type="match status" value="1"/>
</dbReference>
<dbReference type="EMBL" id="LGSS01000022">
    <property type="protein sequence ID" value="KNF07169.1"/>
    <property type="molecule type" value="Genomic_DNA"/>
</dbReference>
<proteinExistence type="inferred from homology"/>
<keyword evidence="5" id="KW-1185">Reference proteome</keyword>
<accession>A0A0L0W6L5</accession>
<dbReference type="Proteomes" id="UP000037267">
    <property type="component" value="Unassembled WGS sequence"/>
</dbReference>
<evidence type="ECO:0000313" key="5">
    <source>
        <dbReference type="Proteomes" id="UP000037267"/>
    </source>
</evidence>
<dbReference type="OrthoDB" id="89060at2"/>
<dbReference type="InterPro" id="IPR020287">
    <property type="entry name" value="Tail_sheath_C"/>
</dbReference>